<dbReference type="AlphaFoldDB" id="A0AAV2TMA0"/>
<protein>
    <recommendedName>
        <fullName evidence="4">Transmembrane protein</fullName>
    </recommendedName>
</protein>
<evidence type="ECO:0000313" key="3">
    <source>
        <dbReference type="Proteomes" id="UP001497525"/>
    </source>
</evidence>
<evidence type="ECO:0000256" key="1">
    <source>
        <dbReference type="SAM" id="Phobius"/>
    </source>
</evidence>
<feature type="transmembrane region" description="Helical" evidence="1">
    <location>
        <begin position="132"/>
        <end position="153"/>
    </location>
</feature>
<keyword evidence="1" id="KW-1133">Transmembrane helix</keyword>
<sequence length="267" mass="29166">MVGTGTGTKPRRRPRKCILGIYHAGAVLLSIGILVAVIGAATSRIFHVYIYDHRKPAKFLQIRVPVGLFSQNAEVTWLSLEQNGLEHGLELTNTRWIIAQTATIVGILTAIAVLILHITISCCRAHHRWTTVVFEVCGLLAAITAILIGLSLAECEIEYIHDEGDPALTNLLASNGLLSRAEVLDASHPVATVLPTRSTEESAEEKTNVDGDFALQLTPPQMSFSLLIAADFLILLAFLAVLIYFVRVCEKAVQARKELRHAETSQI</sequence>
<comment type="caution">
    <text evidence="2">The sequence shown here is derived from an EMBL/GenBank/DDBJ whole genome shotgun (WGS) entry which is preliminary data.</text>
</comment>
<organism evidence="2 3">
    <name type="scientific">Calicophoron daubneyi</name>
    <name type="common">Rumen fluke</name>
    <name type="synonym">Paramphistomum daubneyi</name>
    <dbReference type="NCBI Taxonomy" id="300641"/>
    <lineage>
        <taxon>Eukaryota</taxon>
        <taxon>Metazoa</taxon>
        <taxon>Spiralia</taxon>
        <taxon>Lophotrochozoa</taxon>
        <taxon>Platyhelminthes</taxon>
        <taxon>Trematoda</taxon>
        <taxon>Digenea</taxon>
        <taxon>Plagiorchiida</taxon>
        <taxon>Pronocephalata</taxon>
        <taxon>Paramphistomoidea</taxon>
        <taxon>Paramphistomidae</taxon>
        <taxon>Calicophoron</taxon>
    </lineage>
</organism>
<proteinExistence type="predicted"/>
<name>A0AAV2TMA0_CALDB</name>
<feature type="transmembrane region" description="Helical" evidence="1">
    <location>
        <begin position="21"/>
        <end position="46"/>
    </location>
</feature>
<accession>A0AAV2TMA0</accession>
<feature type="transmembrane region" description="Helical" evidence="1">
    <location>
        <begin position="224"/>
        <end position="246"/>
    </location>
</feature>
<reference evidence="2" key="1">
    <citation type="submission" date="2024-06" db="EMBL/GenBank/DDBJ databases">
        <authorList>
            <person name="Liu X."/>
            <person name="Lenzi L."/>
            <person name="Haldenby T S."/>
            <person name="Uol C."/>
        </authorList>
    </citation>
    <scope>NUCLEOTIDE SEQUENCE</scope>
</reference>
<dbReference type="Proteomes" id="UP001497525">
    <property type="component" value="Unassembled WGS sequence"/>
</dbReference>
<evidence type="ECO:0008006" key="4">
    <source>
        <dbReference type="Google" id="ProtNLM"/>
    </source>
</evidence>
<keyword evidence="1" id="KW-0472">Membrane</keyword>
<dbReference type="EMBL" id="CAXLJL010000390">
    <property type="protein sequence ID" value="CAL5137445.1"/>
    <property type="molecule type" value="Genomic_DNA"/>
</dbReference>
<feature type="transmembrane region" description="Helical" evidence="1">
    <location>
        <begin position="97"/>
        <end position="120"/>
    </location>
</feature>
<keyword evidence="1" id="KW-0812">Transmembrane</keyword>
<evidence type="ECO:0000313" key="2">
    <source>
        <dbReference type="EMBL" id="CAL5137445.1"/>
    </source>
</evidence>
<gene>
    <name evidence="2" type="ORF">CDAUBV1_LOCUS11756</name>
</gene>